<gene>
    <name evidence="6" type="ORF">HKW66_Vig0179940</name>
</gene>
<accession>A0A8T0K574</accession>
<dbReference type="GO" id="GO:0000166">
    <property type="term" value="F:nucleotide binding"/>
    <property type="evidence" value="ECO:0007669"/>
    <property type="project" value="UniProtKB-KW"/>
</dbReference>
<evidence type="ECO:0000256" key="1">
    <source>
        <dbReference type="ARBA" id="ARBA00022737"/>
    </source>
</evidence>
<proteinExistence type="predicted"/>
<reference evidence="6 7" key="1">
    <citation type="submission" date="2020-05" db="EMBL/GenBank/DDBJ databases">
        <title>Vigna angularis (adzuki bean) Var. LongXiaoDou No. 4 denovo assembly.</title>
        <authorList>
            <person name="Xiang H."/>
        </authorList>
    </citation>
    <scope>NUCLEOTIDE SEQUENCE [LARGE SCALE GENOMIC DNA]</scope>
    <source>
        <tissue evidence="6">Leaf</tissue>
    </source>
</reference>
<dbReference type="Proteomes" id="UP000743370">
    <property type="component" value="Unassembled WGS sequence"/>
</dbReference>
<dbReference type="Gene3D" id="1.20.5.4130">
    <property type="match status" value="1"/>
</dbReference>
<feature type="domain" description="Disease resistance N-terminal" evidence="5">
    <location>
        <begin position="16"/>
        <end position="105"/>
    </location>
</feature>
<dbReference type="EMBL" id="JABFOF010000006">
    <property type="protein sequence ID" value="KAG2394628.1"/>
    <property type="molecule type" value="Genomic_DNA"/>
</dbReference>
<dbReference type="Pfam" id="PF18052">
    <property type="entry name" value="Rx_N"/>
    <property type="match status" value="1"/>
</dbReference>
<evidence type="ECO:0000256" key="3">
    <source>
        <dbReference type="ARBA" id="ARBA00022821"/>
    </source>
</evidence>
<name>A0A8T0K574_PHAAN</name>
<evidence type="ECO:0000313" key="6">
    <source>
        <dbReference type="EMBL" id="KAG2394628.1"/>
    </source>
</evidence>
<organism evidence="6 7">
    <name type="scientific">Phaseolus angularis</name>
    <name type="common">Azuki bean</name>
    <name type="synonym">Vigna angularis</name>
    <dbReference type="NCBI Taxonomy" id="3914"/>
    <lineage>
        <taxon>Eukaryota</taxon>
        <taxon>Viridiplantae</taxon>
        <taxon>Streptophyta</taxon>
        <taxon>Embryophyta</taxon>
        <taxon>Tracheophyta</taxon>
        <taxon>Spermatophyta</taxon>
        <taxon>Magnoliopsida</taxon>
        <taxon>eudicotyledons</taxon>
        <taxon>Gunneridae</taxon>
        <taxon>Pentapetalae</taxon>
        <taxon>rosids</taxon>
        <taxon>fabids</taxon>
        <taxon>Fabales</taxon>
        <taxon>Fabaceae</taxon>
        <taxon>Papilionoideae</taxon>
        <taxon>50 kb inversion clade</taxon>
        <taxon>NPAAA clade</taxon>
        <taxon>indigoferoid/millettioid clade</taxon>
        <taxon>Phaseoleae</taxon>
        <taxon>Vigna</taxon>
    </lineage>
</organism>
<evidence type="ECO:0000256" key="2">
    <source>
        <dbReference type="ARBA" id="ARBA00022741"/>
    </source>
</evidence>
<dbReference type="AlphaFoldDB" id="A0A8T0K574"/>
<evidence type="ECO:0000256" key="4">
    <source>
        <dbReference type="SAM" id="Coils"/>
    </source>
</evidence>
<dbReference type="GO" id="GO:0006952">
    <property type="term" value="P:defense response"/>
    <property type="evidence" value="ECO:0007669"/>
    <property type="project" value="UniProtKB-KW"/>
</dbReference>
<evidence type="ECO:0000259" key="5">
    <source>
        <dbReference type="Pfam" id="PF18052"/>
    </source>
</evidence>
<comment type="caution">
    <text evidence="6">The sequence shown here is derived from an EMBL/GenBank/DDBJ whole genome shotgun (WGS) entry which is preliminary data.</text>
</comment>
<sequence length="145" mass="16554">MALCMVGEALISACVEILIKRIASREFRDFFSSRKLNISLLDELKTKLLVLNAVLNDAEEKQITDSAVKQWLDELRDVVLDAEDLLDEINTHALRCKGEGKSRKFATKLVAETRTWRPISSYLLAVNSLLHYLLLKCLFQSSYHI</sequence>
<feature type="coiled-coil region" evidence="4">
    <location>
        <begin position="41"/>
        <end position="92"/>
    </location>
</feature>
<keyword evidence="2" id="KW-0547">Nucleotide-binding</keyword>
<keyword evidence="3" id="KW-0611">Plant defense</keyword>
<keyword evidence="4" id="KW-0175">Coiled coil</keyword>
<keyword evidence="1" id="KW-0677">Repeat</keyword>
<evidence type="ECO:0000313" key="7">
    <source>
        <dbReference type="Proteomes" id="UP000743370"/>
    </source>
</evidence>
<dbReference type="InterPro" id="IPR041118">
    <property type="entry name" value="Rx_N"/>
</dbReference>
<protein>
    <submittedName>
        <fullName evidence="6">Putative disease resistance protein</fullName>
    </submittedName>
</protein>